<reference evidence="1 2" key="1">
    <citation type="submission" date="2014-04" db="EMBL/GenBank/DDBJ databases">
        <authorList>
            <consortium name="DOE Joint Genome Institute"/>
            <person name="Kuo A."/>
            <person name="Girlanda M."/>
            <person name="Perotto S."/>
            <person name="Kohler A."/>
            <person name="Nagy L.G."/>
            <person name="Floudas D."/>
            <person name="Copeland A."/>
            <person name="Barry K.W."/>
            <person name="Cichocki N."/>
            <person name="Veneault-Fourrey C."/>
            <person name="LaButti K."/>
            <person name="Lindquist E.A."/>
            <person name="Lipzen A."/>
            <person name="Lundell T."/>
            <person name="Morin E."/>
            <person name="Murat C."/>
            <person name="Sun H."/>
            <person name="Tunlid A."/>
            <person name="Henrissat B."/>
            <person name="Grigoriev I.V."/>
            <person name="Hibbett D.S."/>
            <person name="Martin F."/>
            <person name="Nordberg H.P."/>
            <person name="Cantor M.N."/>
            <person name="Hua S.X."/>
        </authorList>
    </citation>
    <scope>NUCLEOTIDE SEQUENCE [LARGE SCALE GENOMIC DNA]</scope>
    <source>
        <strain evidence="1 2">MUT 4182</strain>
    </source>
</reference>
<accession>A0A0C3Q4B6</accession>
<dbReference type="OrthoDB" id="2013972at2759"/>
<feature type="non-terminal residue" evidence="1">
    <location>
        <position position="1"/>
    </location>
</feature>
<evidence type="ECO:0000313" key="1">
    <source>
        <dbReference type="EMBL" id="KIO18081.1"/>
    </source>
</evidence>
<organism evidence="1 2">
    <name type="scientific">Tulasnella calospora MUT 4182</name>
    <dbReference type="NCBI Taxonomy" id="1051891"/>
    <lineage>
        <taxon>Eukaryota</taxon>
        <taxon>Fungi</taxon>
        <taxon>Dikarya</taxon>
        <taxon>Basidiomycota</taxon>
        <taxon>Agaricomycotina</taxon>
        <taxon>Agaricomycetes</taxon>
        <taxon>Cantharellales</taxon>
        <taxon>Tulasnellaceae</taxon>
        <taxon>Tulasnella</taxon>
    </lineage>
</organism>
<keyword evidence="2" id="KW-1185">Reference proteome</keyword>
<dbReference type="EMBL" id="KN823314">
    <property type="protein sequence ID" value="KIO18081.1"/>
    <property type="molecule type" value="Genomic_DNA"/>
</dbReference>
<dbReference type="HOGENOM" id="CLU_2164550_0_0_1"/>
<dbReference type="Proteomes" id="UP000054248">
    <property type="component" value="Unassembled WGS sequence"/>
</dbReference>
<sequence>KRNPSLSNLKNVSEILETTAGAPWGAIEGTTFFLPFGPYESGHETERLAGRLMHQSALKVLAAAPAVLLGSGYDTGYINRLTAMALDEIENCRVINFMKCIVIWAVKKKAD</sequence>
<evidence type="ECO:0000313" key="2">
    <source>
        <dbReference type="Proteomes" id="UP000054248"/>
    </source>
</evidence>
<name>A0A0C3Q4B6_9AGAM</name>
<gene>
    <name evidence="1" type="ORF">M407DRAFT_246576</name>
</gene>
<protein>
    <submittedName>
        <fullName evidence="1">Uncharacterized protein</fullName>
    </submittedName>
</protein>
<dbReference type="AlphaFoldDB" id="A0A0C3Q4B6"/>
<proteinExistence type="predicted"/>
<reference evidence="2" key="2">
    <citation type="submission" date="2015-01" db="EMBL/GenBank/DDBJ databases">
        <title>Evolutionary Origins and Diversification of the Mycorrhizal Mutualists.</title>
        <authorList>
            <consortium name="DOE Joint Genome Institute"/>
            <consortium name="Mycorrhizal Genomics Consortium"/>
            <person name="Kohler A."/>
            <person name="Kuo A."/>
            <person name="Nagy L.G."/>
            <person name="Floudas D."/>
            <person name="Copeland A."/>
            <person name="Barry K.W."/>
            <person name="Cichocki N."/>
            <person name="Veneault-Fourrey C."/>
            <person name="LaButti K."/>
            <person name="Lindquist E.A."/>
            <person name="Lipzen A."/>
            <person name="Lundell T."/>
            <person name="Morin E."/>
            <person name="Murat C."/>
            <person name="Riley R."/>
            <person name="Ohm R."/>
            <person name="Sun H."/>
            <person name="Tunlid A."/>
            <person name="Henrissat B."/>
            <person name="Grigoriev I.V."/>
            <person name="Hibbett D.S."/>
            <person name="Martin F."/>
        </authorList>
    </citation>
    <scope>NUCLEOTIDE SEQUENCE [LARGE SCALE GENOMIC DNA]</scope>
    <source>
        <strain evidence="2">MUT 4182</strain>
    </source>
</reference>